<proteinExistence type="predicted"/>
<accession>A0A926UVU4</accession>
<name>A0A926UVU4_9CYAN</name>
<dbReference type="AlphaFoldDB" id="A0A926UVU4"/>
<dbReference type="EMBL" id="JACJPY010000090">
    <property type="protein sequence ID" value="MBD2152229.1"/>
    <property type="molecule type" value="Genomic_DNA"/>
</dbReference>
<reference evidence="1" key="1">
    <citation type="journal article" date="2015" name="ISME J.">
        <title>Draft Genome Sequence of Streptomyces incarnatus NRRL8089, which Produces the Nucleoside Antibiotic Sinefungin.</title>
        <authorList>
            <person name="Oshima K."/>
            <person name="Hattori M."/>
            <person name="Shimizu H."/>
            <person name="Fukuda K."/>
            <person name="Nemoto M."/>
            <person name="Inagaki K."/>
            <person name="Tamura T."/>
        </authorList>
    </citation>
    <scope>NUCLEOTIDE SEQUENCE</scope>
    <source>
        <strain evidence="1">FACHB-1277</strain>
    </source>
</reference>
<organism evidence="1 2">
    <name type="scientific">Pseudanabaena cinerea FACHB-1277</name>
    <dbReference type="NCBI Taxonomy" id="2949581"/>
    <lineage>
        <taxon>Bacteria</taxon>
        <taxon>Bacillati</taxon>
        <taxon>Cyanobacteriota</taxon>
        <taxon>Cyanophyceae</taxon>
        <taxon>Pseudanabaenales</taxon>
        <taxon>Pseudanabaenaceae</taxon>
        <taxon>Pseudanabaena</taxon>
        <taxon>Pseudanabaena cinerea</taxon>
    </lineage>
</organism>
<gene>
    <name evidence="1" type="ORF">H6F44_19205</name>
</gene>
<evidence type="ECO:0000313" key="1">
    <source>
        <dbReference type="EMBL" id="MBD2152229.1"/>
    </source>
</evidence>
<comment type="caution">
    <text evidence="1">The sequence shown here is derived from an EMBL/GenBank/DDBJ whole genome shotgun (WGS) entry which is preliminary data.</text>
</comment>
<sequence>MTTLSSLGIEAQLALRIERETAVQLDTIIESKIKVVAENFSLKYVSEKSPFRNVLAMSLEPISSLEAIKVFIMSQVGKSGANPIWKSKAGDKLFAQAVVENIRDLDSDAKEILNRVKESVSLKSDLEVSHNKLLSDLKVYLDDTQNYNSLLKKLHLGASQVCAK</sequence>
<keyword evidence="2" id="KW-1185">Reference proteome</keyword>
<dbReference type="Proteomes" id="UP000631421">
    <property type="component" value="Unassembled WGS sequence"/>
</dbReference>
<evidence type="ECO:0000313" key="2">
    <source>
        <dbReference type="Proteomes" id="UP000631421"/>
    </source>
</evidence>
<dbReference type="RefSeq" id="WP_190352637.1">
    <property type="nucleotide sequence ID" value="NZ_JACJPY010000090.1"/>
</dbReference>
<protein>
    <submittedName>
        <fullName evidence="1">Uncharacterized protein</fullName>
    </submittedName>
</protein>
<reference evidence="1" key="2">
    <citation type="submission" date="2020-08" db="EMBL/GenBank/DDBJ databases">
        <authorList>
            <person name="Chen M."/>
            <person name="Teng W."/>
            <person name="Zhao L."/>
            <person name="Hu C."/>
            <person name="Zhou Y."/>
            <person name="Han B."/>
            <person name="Song L."/>
            <person name="Shu W."/>
        </authorList>
    </citation>
    <scope>NUCLEOTIDE SEQUENCE</scope>
    <source>
        <strain evidence="1">FACHB-1277</strain>
    </source>
</reference>